<protein>
    <recommendedName>
        <fullName evidence="4">Flp pilus-assembly TadG-like N-terminal domain-containing protein</fullName>
    </recommendedName>
</protein>
<keyword evidence="1" id="KW-0812">Transmembrane</keyword>
<accession>A0ABP6LNZ5</accession>
<dbReference type="EMBL" id="BAAAVT010000001">
    <property type="protein sequence ID" value="GAA3051183.1"/>
    <property type="molecule type" value="Genomic_DNA"/>
</dbReference>
<evidence type="ECO:0000313" key="2">
    <source>
        <dbReference type="EMBL" id="GAA3051183.1"/>
    </source>
</evidence>
<keyword evidence="1" id="KW-0472">Membrane</keyword>
<name>A0ABP6LNZ5_9MICC</name>
<reference evidence="3" key="1">
    <citation type="journal article" date="2019" name="Int. J. Syst. Evol. Microbiol.">
        <title>The Global Catalogue of Microorganisms (GCM) 10K type strain sequencing project: providing services to taxonomists for standard genome sequencing and annotation.</title>
        <authorList>
            <consortium name="The Broad Institute Genomics Platform"/>
            <consortium name="The Broad Institute Genome Sequencing Center for Infectious Disease"/>
            <person name="Wu L."/>
            <person name="Ma J."/>
        </authorList>
    </citation>
    <scope>NUCLEOTIDE SEQUENCE [LARGE SCALE GENOMIC DNA]</scope>
    <source>
        <strain evidence="3">JCM 14309</strain>
    </source>
</reference>
<dbReference type="Proteomes" id="UP001500236">
    <property type="component" value="Unassembled WGS sequence"/>
</dbReference>
<feature type="transmembrane region" description="Helical" evidence="1">
    <location>
        <begin position="33"/>
        <end position="55"/>
    </location>
</feature>
<keyword evidence="1" id="KW-1133">Transmembrane helix</keyword>
<evidence type="ECO:0008006" key="4">
    <source>
        <dbReference type="Google" id="ProtNLM"/>
    </source>
</evidence>
<comment type="caution">
    <text evidence="2">The sequence shown here is derived from an EMBL/GenBank/DDBJ whole genome shotgun (WGS) entry which is preliminary data.</text>
</comment>
<gene>
    <name evidence="2" type="ORF">GCM10010529_01580</name>
</gene>
<dbReference type="RefSeq" id="WP_311023818.1">
    <property type="nucleotide sequence ID" value="NZ_BAAAVT010000001.1"/>
</dbReference>
<evidence type="ECO:0000256" key="1">
    <source>
        <dbReference type="SAM" id="Phobius"/>
    </source>
</evidence>
<sequence>MIGLSCSPLRAAWRRLRARIEASHREDAGQSTVLILGMVLVVLMLVSVVAGATAVNLEARRLLSVADGAASAATQGAAAGGTAPSLTASQVRARAQGYLDDSGAHGRLGGVEVVDAWVADGGETAHVRLGASAELPLLSWFLPAEVPISAESHARVSLNR</sequence>
<evidence type="ECO:0000313" key="3">
    <source>
        <dbReference type="Proteomes" id="UP001500236"/>
    </source>
</evidence>
<keyword evidence="3" id="KW-1185">Reference proteome</keyword>
<proteinExistence type="predicted"/>
<organism evidence="2 3">
    <name type="scientific">Nesterenkonia aethiopica</name>
    <dbReference type="NCBI Taxonomy" id="269144"/>
    <lineage>
        <taxon>Bacteria</taxon>
        <taxon>Bacillati</taxon>
        <taxon>Actinomycetota</taxon>
        <taxon>Actinomycetes</taxon>
        <taxon>Micrococcales</taxon>
        <taxon>Micrococcaceae</taxon>
        <taxon>Nesterenkonia</taxon>
    </lineage>
</organism>